<dbReference type="AlphaFoldDB" id="A0A0G0WVC7"/>
<evidence type="ECO:0000313" key="2">
    <source>
        <dbReference type="EMBL" id="KKR79362.1"/>
    </source>
</evidence>
<gene>
    <name evidence="2" type="ORF">UU24_C0010G0006</name>
</gene>
<proteinExistence type="predicted"/>
<organism evidence="2 3">
    <name type="scientific">Candidatus Nomurabacteria bacterium GW2011_GWA2_40_9</name>
    <dbReference type="NCBI Taxonomy" id="1618734"/>
    <lineage>
        <taxon>Bacteria</taxon>
        <taxon>Candidatus Nomuraibacteriota</taxon>
    </lineage>
</organism>
<keyword evidence="1" id="KW-0175">Coiled coil</keyword>
<evidence type="ECO:0000256" key="1">
    <source>
        <dbReference type="SAM" id="Coils"/>
    </source>
</evidence>
<protein>
    <recommendedName>
        <fullName evidence="4">Mannosyl-glycoprotein endo-beta-N-acetylglucosamidase-like domain-containing protein</fullName>
    </recommendedName>
</protein>
<evidence type="ECO:0000313" key="3">
    <source>
        <dbReference type="Proteomes" id="UP000034749"/>
    </source>
</evidence>
<accession>A0A0G0WVC7</accession>
<dbReference type="Proteomes" id="UP000034749">
    <property type="component" value="Unassembled WGS sequence"/>
</dbReference>
<name>A0A0G0WVC7_9BACT</name>
<reference evidence="2 3" key="1">
    <citation type="journal article" date="2015" name="Nature">
        <title>rRNA introns, odd ribosomes, and small enigmatic genomes across a large radiation of phyla.</title>
        <authorList>
            <person name="Brown C.T."/>
            <person name="Hug L.A."/>
            <person name="Thomas B.C."/>
            <person name="Sharon I."/>
            <person name="Castelle C.J."/>
            <person name="Singh A."/>
            <person name="Wilkins M.J."/>
            <person name="Williams K.H."/>
            <person name="Banfield J.F."/>
        </authorList>
    </citation>
    <scope>NUCLEOTIDE SEQUENCE [LARGE SCALE GENOMIC DNA]</scope>
</reference>
<dbReference type="EMBL" id="LBZW01000010">
    <property type="protein sequence ID" value="KKR79362.1"/>
    <property type="molecule type" value="Genomic_DNA"/>
</dbReference>
<evidence type="ECO:0008006" key="4">
    <source>
        <dbReference type="Google" id="ProtNLM"/>
    </source>
</evidence>
<comment type="caution">
    <text evidence="2">The sequence shown here is derived from an EMBL/GenBank/DDBJ whole genome shotgun (WGS) entry which is preliminary data.</text>
</comment>
<feature type="coiled-coil region" evidence="1">
    <location>
        <begin position="75"/>
        <end position="102"/>
    </location>
</feature>
<sequence length="234" mass="25991">MTKKESTEIMVGGAKPHFMENKKLIRIVESFVVLPIMATSLSFGSIPDNMQTIAVSPQILLAQKENIEAGGLFSLNKEEDEKAKLEAELDLIRQAKADAIDSYFAKRKAPLEGMGMKMVLEAEKNDLDWRLIPAISIIESTGGKFACKRVTYSFLGWGSCKINFESNEKAIEIVAWNLGGNNPNTDQYYAGKTTTEILKKYNSFISTYAQKVIKIMNTIGDEDLSIDPIHSLQG</sequence>